<gene>
    <name evidence="1" type="ORF">FTOL_01657</name>
</gene>
<evidence type="ECO:0000313" key="2">
    <source>
        <dbReference type="Proteomes" id="UP001187734"/>
    </source>
</evidence>
<accession>A0AAE8M0I6</accession>
<dbReference type="Proteomes" id="UP001187734">
    <property type="component" value="Unassembled WGS sequence"/>
</dbReference>
<keyword evidence="2" id="KW-1185">Reference proteome</keyword>
<name>A0AAE8M0I6_9HYPO</name>
<reference evidence="1" key="1">
    <citation type="submission" date="2018-03" db="EMBL/GenBank/DDBJ databases">
        <authorList>
            <person name="Guldener U."/>
        </authorList>
    </citation>
    <scope>NUCLEOTIDE SEQUENCE</scope>
</reference>
<evidence type="ECO:0000313" key="1">
    <source>
        <dbReference type="EMBL" id="SPJ71929.1"/>
    </source>
</evidence>
<dbReference type="EMBL" id="ONZP01000050">
    <property type="protein sequence ID" value="SPJ71929.1"/>
    <property type="molecule type" value="Genomic_DNA"/>
</dbReference>
<proteinExistence type="predicted"/>
<protein>
    <submittedName>
        <fullName evidence="1">Uncharacterized protein</fullName>
    </submittedName>
</protein>
<dbReference type="AlphaFoldDB" id="A0AAE8M0I6"/>
<organism evidence="1 2">
    <name type="scientific">Fusarium torulosum</name>
    <dbReference type="NCBI Taxonomy" id="33205"/>
    <lineage>
        <taxon>Eukaryota</taxon>
        <taxon>Fungi</taxon>
        <taxon>Dikarya</taxon>
        <taxon>Ascomycota</taxon>
        <taxon>Pezizomycotina</taxon>
        <taxon>Sordariomycetes</taxon>
        <taxon>Hypocreomycetidae</taxon>
        <taxon>Hypocreales</taxon>
        <taxon>Nectriaceae</taxon>
        <taxon>Fusarium</taxon>
    </lineage>
</organism>
<comment type="caution">
    <text evidence="1">The sequence shown here is derived from an EMBL/GenBank/DDBJ whole genome shotgun (WGS) entry which is preliminary data.</text>
</comment>
<sequence>MASSLQGQIPEGATVDTIVHPSLLVPDSLTEIFDTRSYFALLWKICLHILGIDPYSLFSPLRGLHADTSLIYYGHAFSLELCRLITHGAIAGNSQRLALLLHFAVICRTDDRRRWNPPVTHGVKALRRLRKAIATSENPLPVSIPDMLNNLPVKGLPGRSNEANSGHLPEGPPYEWSCKTLPALMSHLSCIAREGSSTDASGPNVTIYKGFDVYSVSMIDLQNIRKAIDTVSIFNSPKSDLSFSVQSYFDMYKSRMHLDDHEPRDRSQLKVFMKTSSRKNHQMIVDAHRLAGR</sequence>